<dbReference type="Pfam" id="PF08327">
    <property type="entry name" value="AHSA1"/>
    <property type="match status" value="1"/>
</dbReference>
<evidence type="ECO:0000313" key="3">
    <source>
        <dbReference type="EMBL" id="RED63984.1"/>
    </source>
</evidence>
<protein>
    <submittedName>
        <fullName evidence="3">Uncharacterized protein YndB with AHSA1/START domain</fullName>
    </submittedName>
</protein>
<dbReference type="OrthoDB" id="9800600at2"/>
<reference evidence="3 4" key="1">
    <citation type="submission" date="2018-07" db="EMBL/GenBank/DDBJ databases">
        <title>Genomic Encyclopedia of Type Strains, Phase III (KMG-III): the genomes of soil and plant-associated and newly described type strains.</title>
        <authorList>
            <person name="Whitman W."/>
        </authorList>
    </citation>
    <scope>NUCLEOTIDE SEQUENCE [LARGE SCALE GENOMIC DNA]</scope>
    <source>
        <strain evidence="3 4">CECT 8236</strain>
    </source>
</reference>
<dbReference type="Gene3D" id="3.30.530.20">
    <property type="match status" value="1"/>
</dbReference>
<name>A0A3D9IQA6_9BACL</name>
<gene>
    <name evidence="3" type="ORF">DFP95_103225</name>
</gene>
<dbReference type="AlphaFoldDB" id="A0A3D9IQA6"/>
<dbReference type="RefSeq" id="WP_115992083.1">
    <property type="nucleotide sequence ID" value="NZ_QRDY01000003.1"/>
</dbReference>
<dbReference type="InterPro" id="IPR023393">
    <property type="entry name" value="START-like_dom_sf"/>
</dbReference>
<sequence>MAASVSRIKIYASAHKVWEALTKPELVKRWQYGSDLLTDWQEGSDIRFRSEWDDNVYEQWGKVLEVVPEQLIRYSLFAPRPGLEDKPDNYFIMSYVLTEQGNHTLLSIEQNDNRPETGIQESSEDEENAVLSALKSLAESTI</sequence>
<dbReference type="InterPro" id="IPR013538">
    <property type="entry name" value="ASHA1/2-like_C"/>
</dbReference>
<feature type="domain" description="Activator of Hsp90 ATPase homologue 1/2-like C-terminal" evidence="2">
    <location>
        <begin position="12"/>
        <end position="137"/>
    </location>
</feature>
<comment type="similarity">
    <text evidence="1">Belongs to the AHA1 family.</text>
</comment>
<dbReference type="SUPFAM" id="SSF55961">
    <property type="entry name" value="Bet v1-like"/>
    <property type="match status" value="1"/>
</dbReference>
<evidence type="ECO:0000313" key="4">
    <source>
        <dbReference type="Proteomes" id="UP000256869"/>
    </source>
</evidence>
<organism evidence="3 4">
    <name type="scientific">Cohnella lupini</name>
    <dbReference type="NCBI Taxonomy" id="1294267"/>
    <lineage>
        <taxon>Bacteria</taxon>
        <taxon>Bacillati</taxon>
        <taxon>Bacillota</taxon>
        <taxon>Bacilli</taxon>
        <taxon>Bacillales</taxon>
        <taxon>Paenibacillaceae</taxon>
        <taxon>Cohnella</taxon>
    </lineage>
</organism>
<evidence type="ECO:0000259" key="2">
    <source>
        <dbReference type="Pfam" id="PF08327"/>
    </source>
</evidence>
<comment type="caution">
    <text evidence="3">The sequence shown here is derived from an EMBL/GenBank/DDBJ whole genome shotgun (WGS) entry which is preliminary data.</text>
</comment>
<keyword evidence="4" id="KW-1185">Reference proteome</keyword>
<evidence type="ECO:0000256" key="1">
    <source>
        <dbReference type="ARBA" id="ARBA00006817"/>
    </source>
</evidence>
<dbReference type="Proteomes" id="UP000256869">
    <property type="component" value="Unassembled WGS sequence"/>
</dbReference>
<dbReference type="EMBL" id="QRDY01000003">
    <property type="protein sequence ID" value="RED63984.1"/>
    <property type="molecule type" value="Genomic_DNA"/>
</dbReference>
<proteinExistence type="inferred from homology"/>
<accession>A0A3D9IQA6</accession>